<feature type="transmembrane region" description="Helical" evidence="1">
    <location>
        <begin position="7"/>
        <end position="26"/>
    </location>
</feature>
<reference evidence="3 4" key="1">
    <citation type="submission" date="2020-08" db="EMBL/GenBank/DDBJ databases">
        <title>Genome public.</title>
        <authorList>
            <person name="Liu C."/>
            <person name="Sun Q."/>
        </authorList>
    </citation>
    <scope>NUCLEOTIDE SEQUENCE [LARGE SCALE GENOMIC DNA]</scope>
    <source>
        <strain evidence="3 4">NSJ-34</strain>
    </source>
</reference>
<dbReference type="PANTHER" id="PTHR36834:SF2">
    <property type="entry name" value="MEMBRANE PROTEIN"/>
    <property type="match status" value="1"/>
</dbReference>
<feature type="domain" description="VanZ-like" evidence="2">
    <location>
        <begin position="7"/>
        <end position="129"/>
    </location>
</feature>
<dbReference type="PANTHER" id="PTHR36834">
    <property type="entry name" value="MEMBRANE PROTEIN-RELATED"/>
    <property type="match status" value="1"/>
</dbReference>
<protein>
    <submittedName>
        <fullName evidence="3">VanZ family protein</fullName>
    </submittedName>
</protein>
<gene>
    <name evidence="3" type="ORF">H8S76_10995</name>
</gene>
<dbReference type="InterPro" id="IPR006976">
    <property type="entry name" value="VanZ-like"/>
</dbReference>
<organism evidence="3 4">
    <name type="scientific">Blautia celeris</name>
    <dbReference type="NCBI Taxonomy" id="2763026"/>
    <lineage>
        <taxon>Bacteria</taxon>
        <taxon>Bacillati</taxon>
        <taxon>Bacillota</taxon>
        <taxon>Clostridia</taxon>
        <taxon>Lachnospirales</taxon>
        <taxon>Lachnospiraceae</taxon>
        <taxon>Blautia</taxon>
    </lineage>
</organism>
<dbReference type="Proteomes" id="UP000654573">
    <property type="component" value="Unassembled WGS sequence"/>
</dbReference>
<evidence type="ECO:0000256" key="1">
    <source>
        <dbReference type="SAM" id="Phobius"/>
    </source>
</evidence>
<comment type="caution">
    <text evidence="3">The sequence shown here is derived from an EMBL/GenBank/DDBJ whole genome shotgun (WGS) entry which is preliminary data.</text>
</comment>
<keyword evidence="1" id="KW-0812">Transmembrane</keyword>
<keyword evidence="1" id="KW-1133">Transmembrane helix</keyword>
<dbReference type="Pfam" id="PF04892">
    <property type="entry name" value="VanZ"/>
    <property type="match status" value="1"/>
</dbReference>
<feature type="transmembrane region" description="Helical" evidence="1">
    <location>
        <begin position="112"/>
        <end position="129"/>
    </location>
</feature>
<feature type="transmembrane region" description="Helical" evidence="1">
    <location>
        <begin position="60"/>
        <end position="78"/>
    </location>
</feature>
<accession>A0ABR7FEE2</accession>
<sequence length="401" mass="46078">MIRKSIILILNICCIIICLFSVMYVTCYSRQPSIIEQNGILPFWSYHMILNGNSILLNEVILNILLFIPTGYILSILLRKKSYAIIVCFLISSGIEITQLITHRGLFEFDDIINNTLGGYLGIFLYQFIQRHGKEWMKKSILPAFAIASILVCIFVVKPQEQILEKEYEFQITSVTENSLEGHCFIIGKGYPTVYSIVLKNDKKLILPTETGITRDDSEYFSCEYDYSTSGFSADISTVPSSSYEICVDFKGIGIYSTGCYLIDGEVKYTTNPGIQANNEITENGHLLVAQNHCSVYQYKGNLYWIADSGFDFEEDGSTCIQYQLWTTQPDRLPENRIQYEFDNLGFTFEDYEIEGFEDYRVAMRPLPTEYSITAIVTGYYKNGDWVWKKYFRPVLSELIQ</sequence>
<feature type="transmembrane region" description="Helical" evidence="1">
    <location>
        <begin position="141"/>
        <end position="157"/>
    </location>
</feature>
<evidence type="ECO:0000313" key="4">
    <source>
        <dbReference type="Proteomes" id="UP000654573"/>
    </source>
</evidence>
<dbReference type="InterPro" id="IPR053150">
    <property type="entry name" value="Teicoplanin_resist-assoc"/>
</dbReference>
<keyword evidence="4" id="KW-1185">Reference proteome</keyword>
<evidence type="ECO:0000259" key="2">
    <source>
        <dbReference type="Pfam" id="PF04892"/>
    </source>
</evidence>
<name>A0ABR7FEE2_9FIRM</name>
<proteinExistence type="predicted"/>
<dbReference type="RefSeq" id="WP_054353591.1">
    <property type="nucleotide sequence ID" value="NZ_JACOOU010000004.1"/>
</dbReference>
<evidence type="ECO:0000313" key="3">
    <source>
        <dbReference type="EMBL" id="MBC5672771.1"/>
    </source>
</evidence>
<dbReference type="EMBL" id="JACOOU010000004">
    <property type="protein sequence ID" value="MBC5672771.1"/>
    <property type="molecule type" value="Genomic_DNA"/>
</dbReference>
<feature type="transmembrane region" description="Helical" evidence="1">
    <location>
        <begin position="85"/>
        <end position="106"/>
    </location>
</feature>
<keyword evidence="1" id="KW-0472">Membrane</keyword>